<feature type="transmembrane region" description="Helical" evidence="6">
    <location>
        <begin position="96"/>
        <end position="114"/>
    </location>
</feature>
<dbReference type="EMBL" id="CP025334">
    <property type="protein sequence ID" value="AZT98717.1"/>
    <property type="molecule type" value="Genomic_DNA"/>
</dbReference>
<organism evidence="10 11">
    <name type="scientific">Brevibacterium aurantiacum</name>
    <dbReference type="NCBI Taxonomy" id="273384"/>
    <lineage>
        <taxon>Bacteria</taxon>
        <taxon>Bacillati</taxon>
        <taxon>Actinomycetota</taxon>
        <taxon>Actinomycetes</taxon>
        <taxon>Micrococcales</taxon>
        <taxon>Brevibacteriaceae</taxon>
        <taxon>Brevibacterium</taxon>
    </lineage>
</organism>
<keyword evidence="2 6" id="KW-0812">Transmembrane</keyword>
<dbReference type="Proteomes" id="UP000218377">
    <property type="component" value="Unassembled WGS sequence"/>
</dbReference>
<dbReference type="InterPro" id="IPR050932">
    <property type="entry name" value="TM2D1-3-like"/>
</dbReference>
<comment type="subcellular location">
    <subcellularLocation>
        <location evidence="1">Membrane</location>
        <topology evidence="1">Multi-pass membrane protein</topology>
    </subcellularLocation>
</comment>
<dbReference type="PANTHER" id="PTHR21016">
    <property type="entry name" value="BETA-AMYLOID BINDING PROTEIN-RELATED"/>
    <property type="match status" value="1"/>
</dbReference>
<evidence type="ECO:0000313" key="8">
    <source>
        <dbReference type="EMBL" id="AZT98717.1"/>
    </source>
</evidence>
<gene>
    <name evidence="10" type="ORF">CIK64_04915</name>
    <name evidence="9" type="ORF">CIK79_06595</name>
    <name evidence="8" type="ORF">CXR27_18265</name>
</gene>
<dbReference type="PANTHER" id="PTHR21016:SF25">
    <property type="entry name" value="TM2 DOMAIN-CONTAINING PROTEIN DDB_G0277895-RELATED"/>
    <property type="match status" value="1"/>
</dbReference>
<evidence type="ECO:0000313" key="9">
    <source>
        <dbReference type="EMBL" id="PCC17990.1"/>
    </source>
</evidence>
<reference evidence="8 13" key="2">
    <citation type="submission" date="2017-12" db="EMBL/GenBank/DDBJ databases">
        <authorList>
            <person name="Levesque S."/>
        </authorList>
    </citation>
    <scope>NUCLEOTIDE SEQUENCE [LARGE SCALE GENOMIC DNA]</scope>
    <source>
        <strain evidence="8 13">SMQ-1420</strain>
    </source>
</reference>
<keyword evidence="3 6" id="KW-1133">Transmembrane helix</keyword>
<dbReference type="EMBL" id="NRGP01000007">
    <property type="protein sequence ID" value="PCC47477.1"/>
    <property type="molecule type" value="Genomic_DNA"/>
</dbReference>
<dbReference type="Proteomes" id="UP000217564">
    <property type="component" value="Unassembled WGS sequence"/>
</dbReference>
<evidence type="ECO:0000313" key="11">
    <source>
        <dbReference type="Proteomes" id="UP000217564"/>
    </source>
</evidence>
<dbReference type="Proteomes" id="UP000282731">
    <property type="component" value="Chromosome"/>
</dbReference>
<feature type="transmembrane region" description="Helical" evidence="6">
    <location>
        <begin position="134"/>
        <end position="151"/>
    </location>
</feature>
<feature type="region of interest" description="Disordered" evidence="5">
    <location>
        <begin position="1"/>
        <end position="58"/>
    </location>
</feature>
<accession>A0A2A3Z7K4</accession>
<dbReference type="OrthoDB" id="2004788at2"/>
<proteinExistence type="predicted"/>
<dbReference type="AlphaFoldDB" id="A0A2A3Z7K4"/>
<evidence type="ECO:0000313" key="10">
    <source>
        <dbReference type="EMBL" id="PCC47477.1"/>
    </source>
</evidence>
<evidence type="ECO:0000256" key="1">
    <source>
        <dbReference type="ARBA" id="ARBA00004141"/>
    </source>
</evidence>
<evidence type="ECO:0000256" key="5">
    <source>
        <dbReference type="SAM" id="MobiDB-lite"/>
    </source>
</evidence>
<reference evidence="8 13" key="3">
    <citation type="submission" date="2019-01" db="EMBL/GenBank/DDBJ databases">
        <title>Comparative genomic analysis of Brevibacterium aurantiacum sheds light on its evolution and its adaptation to smear-ripened cheeses.</title>
        <authorList>
            <person name="Moineau S."/>
        </authorList>
    </citation>
    <scope>NUCLEOTIDE SEQUENCE [LARGE SCALE GENOMIC DNA]</scope>
    <source>
        <strain evidence="8 13">SMQ-1420</strain>
    </source>
</reference>
<evidence type="ECO:0000313" key="13">
    <source>
        <dbReference type="Proteomes" id="UP000282731"/>
    </source>
</evidence>
<dbReference type="GO" id="GO:0016020">
    <property type="term" value="C:membrane"/>
    <property type="evidence" value="ECO:0007669"/>
    <property type="project" value="UniProtKB-SubCell"/>
</dbReference>
<accession>A0A368M257</accession>
<reference evidence="11 12" key="1">
    <citation type="journal article" date="2017" name="Elife">
        <title>Extensive horizontal gene transfer in cheese-associated bacteria.</title>
        <authorList>
            <person name="Bonham K.S."/>
            <person name="Wolfe B.E."/>
            <person name="Dutton R.J."/>
        </authorList>
    </citation>
    <scope>NUCLEOTIDE SEQUENCE [LARGE SCALE GENOMIC DNA]</scope>
    <source>
        <strain evidence="10 11">947_7</strain>
        <strain evidence="9 12">JB5</strain>
    </source>
</reference>
<evidence type="ECO:0000256" key="4">
    <source>
        <dbReference type="ARBA" id="ARBA00023136"/>
    </source>
</evidence>
<evidence type="ECO:0000256" key="2">
    <source>
        <dbReference type="ARBA" id="ARBA00022692"/>
    </source>
</evidence>
<evidence type="ECO:0000256" key="3">
    <source>
        <dbReference type="ARBA" id="ARBA00022989"/>
    </source>
</evidence>
<dbReference type="Pfam" id="PF05154">
    <property type="entry name" value="TM2"/>
    <property type="match status" value="1"/>
</dbReference>
<protein>
    <submittedName>
        <fullName evidence="10">TM2 domain-containing protein</fullName>
    </submittedName>
</protein>
<keyword evidence="4 6" id="KW-0472">Membrane</keyword>
<evidence type="ECO:0000259" key="7">
    <source>
        <dbReference type="Pfam" id="PF05154"/>
    </source>
</evidence>
<sequence>MTSIAPRRAATQEKENTVSVSPLVPELPSIDPFDSLNSLDSLERPGSVKRPNSDNEAEHNHPNRSFFVTWLLSLLLGFLGADRLYTGRFLTGGLKLVSLGGLGLWWVFDLVIVMAGGLRYDNRPLSGYDSWKEVAWIATGFLLIIGYSLQLDELVQALLIRVF</sequence>
<evidence type="ECO:0000313" key="12">
    <source>
        <dbReference type="Proteomes" id="UP000218377"/>
    </source>
</evidence>
<evidence type="ECO:0000256" key="6">
    <source>
        <dbReference type="SAM" id="Phobius"/>
    </source>
</evidence>
<dbReference type="InterPro" id="IPR007829">
    <property type="entry name" value="TM2"/>
</dbReference>
<name>A0A2A3Z7K4_BREAU</name>
<dbReference type="EMBL" id="NRGX01000001">
    <property type="protein sequence ID" value="PCC17990.1"/>
    <property type="molecule type" value="Genomic_DNA"/>
</dbReference>
<feature type="domain" description="TM2" evidence="7">
    <location>
        <begin position="63"/>
        <end position="111"/>
    </location>
</feature>